<name>A0A2Z5QZ14_9MICC</name>
<dbReference type="CDD" id="cd02573">
    <property type="entry name" value="PseudoU_synth_EcTruB"/>
    <property type="match status" value="1"/>
</dbReference>
<dbReference type="InterPro" id="IPR020103">
    <property type="entry name" value="PsdUridine_synth_cat_dom_sf"/>
</dbReference>
<evidence type="ECO:0000256" key="4">
    <source>
        <dbReference type="ARBA" id="ARBA00023235"/>
    </source>
</evidence>
<evidence type="ECO:0000256" key="2">
    <source>
        <dbReference type="ARBA" id="ARBA00005642"/>
    </source>
</evidence>
<dbReference type="Proteomes" id="UP000250241">
    <property type="component" value="Chromosome"/>
</dbReference>
<feature type="domain" description="Pseudouridine synthase II N-terminal" evidence="6">
    <location>
        <begin position="31"/>
        <end position="177"/>
    </location>
</feature>
<dbReference type="PANTHER" id="PTHR13767">
    <property type="entry name" value="TRNA-PSEUDOURIDINE SYNTHASE"/>
    <property type="match status" value="1"/>
</dbReference>
<dbReference type="HAMAP" id="MF_01080">
    <property type="entry name" value="TruB_bact"/>
    <property type="match status" value="1"/>
</dbReference>
<dbReference type="EC" id="5.4.99.25" evidence="5"/>
<dbReference type="GO" id="GO:0031119">
    <property type="term" value="P:tRNA pseudouridine synthesis"/>
    <property type="evidence" value="ECO:0007669"/>
    <property type="project" value="UniProtKB-UniRule"/>
</dbReference>
<accession>A0A2Z5QZ14</accession>
<sequence length="382" mass="40266">MAKTKGDGPSGLVVIDKPEGITSHDVVSKLRWIAGTRRVGHAGTLDPAATGVLILGLNKATKLLTYLVGQDKTYQATIQLGISTETDDAQGRQTGTCPEAVEALTEQRILEAVASLTGDIMQVPSAVSAIKVNGVRSYTRVRSGEQVELAARPVRVNEFTVHSIQRTMTSWCVLVSQQELAEAGIDAAGTHGELSDPTTAITSVPVINCEVTVSCSSGTYIRALARDLGQMLGTGGHLIRLRRTRVGGTTLADAAALPELLERREAAGQPLTDMPLLSLEEAARRLFKVRELSAQQATDVSFGRRISPNGDGTVTLRQAHASTGDGGEKQHATTEGVYAAFAPDGTLVALLENLKQRGSVVAAPTLVFEAGTDFSGTLEKSS</sequence>
<dbReference type="AlphaFoldDB" id="A0A2Z5QZ14"/>
<protein>
    <recommendedName>
        <fullName evidence="5">tRNA pseudouridine synthase B</fullName>
        <ecNumber evidence="5">5.4.99.25</ecNumber>
    </recommendedName>
    <alternativeName>
        <fullName evidence="5">tRNA pseudouridine(55) synthase</fullName>
        <shortName evidence="5">Psi55 synthase</shortName>
    </alternativeName>
    <alternativeName>
        <fullName evidence="5">tRNA pseudouridylate synthase</fullName>
    </alternativeName>
    <alternativeName>
        <fullName evidence="5">tRNA-uridine isomerase</fullName>
    </alternativeName>
</protein>
<evidence type="ECO:0000256" key="5">
    <source>
        <dbReference type="HAMAP-Rule" id="MF_01080"/>
    </source>
</evidence>
<evidence type="ECO:0000259" key="6">
    <source>
        <dbReference type="Pfam" id="PF01509"/>
    </source>
</evidence>
<dbReference type="InterPro" id="IPR002501">
    <property type="entry name" value="PsdUridine_synth_N"/>
</dbReference>
<dbReference type="NCBIfam" id="TIGR00431">
    <property type="entry name" value="TruB"/>
    <property type="match status" value="1"/>
</dbReference>
<evidence type="ECO:0000256" key="1">
    <source>
        <dbReference type="ARBA" id="ARBA00000385"/>
    </source>
</evidence>
<comment type="catalytic activity">
    <reaction evidence="1 5">
        <text>uridine(55) in tRNA = pseudouridine(55) in tRNA</text>
        <dbReference type="Rhea" id="RHEA:42532"/>
        <dbReference type="Rhea" id="RHEA-COMP:10101"/>
        <dbReference type="Rhea" id="RHEA-COMP:10102"/>
        <dbReference type="ChEBI" id="CHEBI:65314"/>
        <dbReference type="ChEBI" id="CHEBI:65315"/>
        <dbReference type="EC" id="5.4.99.25"/>
    </reaction>
</comment>
<dbReference type="GeneID" id="93861250"/>
<dbReference type="EMBL" id="AP017895">
    <property type="protein sequence ID" value="BAV87540.1"/>
    <property type="molecule type" value="Genomic_DNA"/>
</dbReference>
<dbReference type="GO" id="GO:0160148">
    <property type="term" value="F:tRNA pseudouridine(55) synthase activity"/>
    <property type="evidence" value="ECO:0007669"/>
    <property type="project" value="UniProtKB-EC"/>
</dbReference>
<dbReference type="InterPro" id="IPR036974">
    <property type="entry name" value="PUA_sf"/>
</dbReference>
<dbReference type="SUPFAM" id="SSF55120">
    <property type="entry name" value="Pseudouridine synthase"/>
    <property type="match status" value="1"/>
</dbReference>
<comment type="function">
    <text evidence="5">Responsible for synthesis of pseudouridine from uracil-55 in the psi GC loop of transfer RNAs.</text>
</comment>
<feature type="active site" description="Nucleophile" evidence="5">
    <location>
        <position position="46"/>
    </location>
</feature>
<dbReference type="PANTHER" id="PTHR13767:SF2">
    <property type="entry name" value="PSEUDOURIDYLATE SYNTHASE TRUB1"/>
    <property type="match status" value="1"/>
</dbReference>
<evidence type="ECO:0000313" key="8">
    <source>
        <dbReference type="EMBL" id="BAV87540.1"/>
    </source>
</evidence>
<feature type="domain" description="tRNA pseudouridylate synthase B C-terminal" evidence="7">
    <location>
        <begin position="222"/>
        <end position="262"/>
    </location>
</feature>
<reference evidence="8 9" key="1">
    <citation type="submission" date="2016-10" db="EMBL/GenBank/DDBJ databases">
        <title>Genome sequence of Rothia aeria strain JCM11412.</title>
        <authorList>
            <person name="Nambu T."/>
        </authorList>
    </citation>
    <scope>NUCLEOTIDE SEQUENCE [LARGE SCALE GENOMIC DNA]</scope>
    <source>
        <strain evidence="8 9">JCM 11412</strain>
    </source>
</reference>
<dbReference type="Gene3D" id="2.30.130.10">
    <property type="entry name" value="PUA domain"/>
    <property type="match status" value="1"/>
</dbReference>
<dbReference type="Pfam" id="PF16198">
    <property type="entry name" value="TruB_C_2"/>
    <property type="match status" value="1"/>
</dbReference>
<dbReference type="InterPro" id="IPR032819">
    <property type="entry name" value="TruB_C"/>
</dbReference>
<comment type="similarity">
    <text evidence="2 5">Belongs to the pseudouridine synthase TruB family. Type 1 subfamily.</text>
</comment>
<organism evidence="8 9">
    <name type="scientific">Rothia aeria</name>
    <dbReference type="NCBI Taxonomy" id="172042"/>
    <lineage>
        <taxon>Bacteria</taxon>
        <taxon>Bacillati</taxon>
        <taxon>Actinomycetota</taxon>
        <taxon>Actinomycetes</taxon>
        <taxon>Micrococcales</taxon>
        <taxon>Micrococcaceae</taxon>
        <taxon>Rothia</taxon>
    </lineage>
</organism>
<dbReference type="Gene3D" id="3.30.2350.10">
    <property type="entry name" value="Pseudouridine synthase"/>
    <property type="match status" value="1"/>
</dbReference>
<dbReference type="KEGG" id="raj:RA11412_1241"/>
<evidence type="ECO:0000256" key="3">
    <source>
        <dbReference type="ARBA" id="ARBA00022694"/>
    </source>
</evidence>
<dbReference type="GO" id="GO:0003723">
    <property type="term" value="F:RNA binding"/>
    <property type="evidence" value="ECO:0007669"/>
    <property type="project" value="InterPro"/>
</dbReference>
<proteinExistence type="inferred from homology"/>
<keyword evidence="4 5" id="KW-0413">Isomerase</keyword>
<evidence type="ECO:0000313" key="9">
    <source>
        <dbReference type="Proteomes" id="UP000250241"/>
    </source>
</evidence>
<keyword evidence="9" id="KW-1185">Reference proteome</keyword>
<dbReference type="GO" id="GO:1990481">
    <property type="term" value="P:mRNA pseudouridine synthesis"/>
    <property type="evidence" value="ECO:0007669"/>
    <property type="project" value="TreeGrafter"/>
</dbReference>
<dbReference type="RefSeq" id="WP_128087586.1">
    <property type="nucleotide sequence ID" value="NZ_CBDEQU010000006.1"/>
</dbReference>
<gene>
    <name evidence="5" type="primary">truB</name>
    <name evidence="8" type="ORF">RA11412_1241</name>
</gene>
<dbReference type="InterPro" id="IPR014780">
    <property type="entry name" value="tRNA_psdUridine_synth_TruB"/>
</dbReference>
<dbReference type="Pfam" id="PF01509">
    <property type="entry name" value="TruB_N"/>
    <property type="match status" value="1"/>
</dbReference>
<evidence type="ECO:0000259" key="7">
    <source>
        <dbReference type="Pfam" id="PF16198"/>
    </source>
</evidence>
<keyword evidence="3 5" id="KW-0819">tRNA processing</keyword>